<feature type="region of interest" description="Disordered" evidence="1">
    <location>
        <begin position="10"/>
        <end position="44"/>
    </location>
</feature>
<name>Q2QSD3_ORYSJ</name>
<proteinExistence type="predicted"/>
<reference evidence="3" key="1">
    <citation type="journal article" date="2005" name="BMC Biol.">
        <title>The sequence of rice chromosomes 11 and 12, rich in disease resistance genes and recent gene duplications.</title>
        <authorList>
            <consortium name="The rice chromosomes 11 and 12 sequencing consortia"/>
        </authorList>
    </citation>
    <scope>NUCLEOTIDE SEQUENCE [LARGE SCALE GENOMIC DNA]</scope>
</reference>
<dbReference type="InterPro" id="IPR036691">
    <property type="entry name" value="Endo/exonu/phosph_ase_sf"/>
</dbReference>
<organism evidence="3">
    <name type="scientific">Oryza sativa subsp. japonica</name>
    <name type="common">Rice</name>
    <dbReference type="NCBI Taxonomy" id="39947"/>
    <lineage>
        <taxon>Eukaryota</taxon>
        <taxon>Viridiplantae</taxon>
        <taxon>Streptophyta</taxon>
        <taxon>Embryophyta</taxon>
        <taxon>Tracheophyta</taxon>
        <taxon>Spermatophyta</taxon>
        <taxon>Magnoliopsida</taxon>
        <taxon>Liliopsida</taxon>
        <taxon>Poales</taxon>
        <taxon>Poaceae</taxon>
        <taxon>BOP clade</taxon>
        <taxon>Oryzoideae</taxon>
        <taxon>Oryzeae</taxon>
        <taxon>Oryzinae</taxon>
        <taxon>Oryza</taxon>
        <taxon>Oryza sativa</taxon>
    </lineage>
</organism>
<accession>Q2QSD3</accession>
<evidence type="ECO:0000256" key="1">
    <source>
        <dbReference type="SAM" id="MobiDB-lite"/>
    </source>
</evidence>
<reference evidence="3" key="3">
    <citation type="submission" date="2006-01" db="EMBL/GenBank/DDBJ databases">
        <authorList>
            <person name="Buell R."/>
        </authorList>
    </citation>
    <scope>NUCLEOTIDE SEQUENCE</scope>
</reference>
<evidence type="ECO:0000259" key="2">
    <source>
        <dbReference type="PROSITE" id="PS50878"/>
    </source>
</evidence>
<dbReference type="AlphaFoldDB" id="Q2QSD3"/>
<dbReference type="PANTHER" id="PTHR19446">
    <property type="entry name" value="REVERSE TRANSCRIPTASES"/>
    <property type="match status" value="1"/>
</dbReference>
<dbReference type="GO" id="GO:0003824">
    <property type="term" value="F:catalytic activity"/>
    <property type="evidence" value="ECO:0007669"/>
    <property type="project" value="InterPro"/>
</dbReference>
<dbReference type="SUPFAM" id="SSF56219">
    <property type="entry name" value="DNase I-like"/>
    <property type="match status" value="1"/>
</dbReference>
<dbReference type="EMBL" id="DP000011">
    <property type="protein sequence ID" value="ABA97687.1"/>
    <property type="molecule type" value="Genomic_DNA"/>
</dbReference>
<dbReference type="Pfam" id="PF14529">
    <property type="entry name" value="Exo_endo_phos_2"/>
    <property type="match status" value="1"/>
</dbReference>
<sequence length="1070" mass="122930">MEKDIRQLEAIARNGEPNAAEDGFTQSDKKRRKKKKSTDPAVATRQSMRIIRDGVPVAMKAQKRTSEKNDISGDNQDTIFNNIQTLKAKELAQSLICMAQDRLDKKETIRGSFREVELDSFCGGKDFHWLTKPAEGHLGGLLMGVDLDFAEVIDIDLGEFFISMMIETKKDRKRWRVVNVYGPVQADRKEKFLQELTDVMLTQSDPVIIGGDFNLVRFAEEKSNGQINKRWADKFNSFISTAELRELHRVGDKYTWTNKQDDPVREVLDRVLVSDSWEAFYPLTLVQSLTRVGSDHNPILVNLEKHAVVQNAQSFRFERSWKEELHYGPLELSRDNFKKENEGIGTEQSKYNLEGELNQLYAAEEIYWQERSGEKWLLEGDANTAFFHGVANGRKRKTTISRLEGENGTIENPEELKAHIYSFYKNLFDAEIPPKFGLSKNMWEGRGRVSQEENEFLIKPFTMEEIEVALKEMKTNTAPGPDGLPVCFYKEFWPQVKEQIKEMLDRLFEDKLELWRINYGVITLIPKVKDANTIKAFRPICLLNVCFKLLTKVITIRITKIVHKVISETQTAFIPGRQILDGVVILHEVLHELKSSNQAGIILKLDFEKAYNKVQWQFLFKVLQRKGFDEKMIGWIRQATIKGRVAINVNGKTEKFFRTYKGVRQGDPLSPILFNLVADALADMLTRAKEAGHLQGLVPHLVEGGLTHLQYADDTILFMTNSDNNIAVVKFLLFCFEEMSGLKINYPKSEVIVVGANKEESKRVANLLNCKIRELPITYLGIPVHEGRLTVADLAIVPNKMEKRLATWKCRHLSYGGRAILNNSCLSSIPTYMMGMYLLPETSHHKMDSIRSRFFWEGLENKRKYHMIKWEALCRPKEFGGLGFINSKVMNVALLGKWIYKLESGSKDVCCELLRKKYMTEGGFFQSKAEGASQFWKGLHEIKNWMKLDSAYAIGKGDSIRFWDDVWIGDTPLKNQHPYIYSICADKEMSVRQSWNEGSWNIHLRRSLGVRELEEWNDLLTKLGQVALTNERDIMIWKLNKSGIYTPRSLCRAILFGGGNRHKHAGSLED</sequence>
<dbReference type="InterPro" id="IPR005135">
    <property type="entry name" value="Endo/exonuclease/phosphatase"/>
</dbReference>
<dbReference type="InterPro" id="IPR000477">
    <property type="entry name" value="RT_dom"/>
</dbReference>
<dbReference type="CDD" id="cd01650">
    <property type="entry name" value="RT_nLTR_like"/>
    <property type="match status" value="1"/>
</dbReference>
<dbReference type="Pfam" id="PF00078">
    <property type="entry name" value="RVT_1"/>
    <property type="match status" value="1"/>
</dbReference>
<evidence type="ECO:0000313" key="3">
    <source>
        <dbReference type="EMBL" id="ABA97687.1"/>
    </source>
</evidence>
<dbReference type="SUPFAM" id="SSF56672">
    <property type="entry name" value="DNA/RNA polymerases"/>
    <property type="match status" value="1"/>
</dbReference>
<dbReference type="Gene3D" id="3.60.10.10">
    <property type="entry name" value="Endonuclease/exonuclease/phosphatase"/>
    <property type="match status" value="1"/>
</dbReference>
<dbReference type="PROSITE" id="PS50878">
    <property type="entry name" value="RT_POL"/>
    <property type="match status" value="1"/>
</dbReference>
<gene>
    <name evidence="3" type="ordered locus">LOC_Os12g24510</name>
</gene>
<protein>
    <submittedName>
        <fullName evidence="3">Retrotransposon protein, putative, unclassified</fullName>
    </submittedName>
</protein>
<dbReference type="InterPro" id="IPR043502">
    <property type="entry name" value="DNA/RNA_pol_sf"/>
</dbReference>
<feature type="domain" description="Reverse transcriptase" evidence="2">
    <location>
        <begin position="506"/>
        <end position="784"/>
    </location>
</feature>
<reference evidence="3" key="2">
    <citation type="submission" date="2005-04" db="EMBL/GenBank/DDBJ databases">
        <authorList>
            <person name="Buell C.R."/>
            <person name="Wing R.A."/>
            <person name="McCombie W.A."/>
            <person name="Ouyang S."/>
        </authorList>
    </citation>
    <scope>NUCLEOTIDE SEQUENCE</scope>
</reference>